<dbReference type="GO" id="GO:0030639">
    <property type="term" value="P:polyketide biosynthetic process"/>
    <property type="evidence" value="ECO:0007669"/>
    <property type="project" value="UniProtKB-ARBA"/>
</dbReference>
<feature type="domain" description="PKS/mFAS DH" evidence="12">
    <location>
        <begin position="969"/>
        <end position="1295"/>
    </location>
</feature>
<dbReference type="Pfam" id="PF08659">
    <property type="entry name" value="KR"/>
    <property type="match status" value="1"/>
</dbReference>
<dbReference type="FunFam" id="3.40.50.720:FF:000209">
    <property type="entry name" value="Polyketide synthase Pks12"/>
    <property type="match status" value="1"/>
</dbReference>
<dbReference type="PROSITE" id="PS50075">
    <property type="entry name" value="CARRIER"/>
    <property type="match status" value="1"/>
</dbReference>
<feature type="compositionally biased region" description="Basic and acidic residues" evidence="9">
    <location>
        <begin position="2520"/>
        <end position="2535"/>
    </location>
</feature>
<keyword evidence="5" id="KW-0560">Oxidoreductase</keyword>
<dbReference type="SMART" id="SM00827">
    <property type="entry name" value="PKS_AT"/>
    <property type="match status" value="1"/>
</dbReference>
<protein>
    <recommendedName>
        <fullName evidence="15">Carrier domain-containing protein</fullName>
    </recommendedName>
</protein>
<name>A0A9W4I0H6_9EURO</name>
<organism evidence="13 14">
    <name type="scientific">Penicillium salamii</name>
    <dbReference type="NCBI Taxonomy" id="1612424"/>
    <lineage>
        <taxon>Eukaryota</taxon>
        <taxon>Fungi</taxon>
        <taxon>Dikarya</taxon>
        <taxon>Ascomycota</taxon>
        <taxon>Pezizomycotina</taxon>
        <taxon>Eurotiomycetes</taxon>
        <taxon>Eurotiomycetidae</taxon>
        <taxon>Eurotiales</taxon>
        <taxon>Aspergillaceae</taxon>
        <taxon>Penicillium</taxon>
    </lineage>
</organism>
<dbReference type="InterPro" id="IPR042104">
    <property type="entry name" value="PKS_dehydratase_sf"/>
</dbReference>
<dbReference type="Proteomes" id="UP001152646">
    <property type="component" value="Unassembled WGS sequence"/>
</dbReference>
<dbReference type="SUPFAM" id="SSF50129">
    <property type="entry name" value="GroES-like"/>
    <property type="match status" value="1"/>
</dbReference>
<proteinExistence type="predicted"/>
<dbReference type="PROSITE" id="PS52004">
    <property type="entry name" value="KS3_2"/>
    <property type="match status" value="1"/>
</dbReference>
<evidence type="ECO:0000313" key="14">
    <source>
        <dbReference type="Proteomes" id="UP001152646"/>
    </source>
</evidence>
<dbReference type="GO" id="GO:0004312">
    <property type="term" value="F:fatty acid synthase activity"/>
    <property type="evidence" value="ECO:0007669"/>
    <property type="project" value="TreeGrafter"/>
</dbReference>
<evidence type="ECO:0000259" key="11">
    <source>
        <dbReference type="PROSITE" id="PS52004"/>
    </source>
</evidence>
<dbReference type="Pfam" id="PF21089">
    <property type="entry name" value="PKS_DH_N"/>
    <property type="match status" value="1"/>
</dbReference>
<dbReference type="SUPFAM" id="SSF51735">
    <property type="entry name" value="NAD(P)-binding Rossmann-fold domains"/>
    <property type="match status" value="2"/>
</dbReference>
<dbReference type="SUPFAM" id="SSF53901">
    <property type="entry name" value="Thiolase-like"/>
    <property type="match status" value="1"/>
</dbReference>
<keyword evidence="1" id="KW-0596">Phosphopantetheine</keyword>
<dbReference type="Pfam" id="PF23297">
    <property type="entry name" value="ACP_SdgA_C"/>
    <property type="match status" value="1"/>
</dbReference>
<feature type="domain" description="Carrier" evidence="10">
    <location>
        <begin position="2542"/>
        <end position="2619"/>
    </location>
</feature>
<dbReference type="GO" id="GO:0008270">
    <property type="term" value="F:zinc ion binding"/>
    <property type="evidence" value="ECO:0007669"/>
    <property type="project" value="InterPro"/>
</dbReference>
<dbReference type="Gene3D" id="3.10.129.110">
    <property type="entry name" value="Polyketide synthase dehydratase"/>
    <property type="match status" value="1"/>
</dbReference>
<dbReference type="InterPro" id="IPR014031">
    <property type="entry name" value="Ketoacyl_synth_C"/>
</dbReference>
<keyword evidence="3" id="KW-0808">Transferase</keyword>
<dbReference type="InterPro" id="IPR016036">
    <property type="entry name" value="Malonyl_transacylase_ACP-bd"/>
</dbReference>
<dbReference type="CDD" id="cd05195">
    <property type="entry name" value="enoyl_red"/>
    <property type="match status" value="1"/>
</dbReference>
<dbReference type="InterPro" id="IPR002364">
    <property type="entry name" value="Quin_OxRdtase/zeta-crystal_CS"/>
</dbReference>
<dbReference type="InterPro" id="IPR020841">
    <property type="entry name" value="PKS_Beta-ketoAc_synthase_dom"/>
</dbReference>
<dbReference type="Gene3D" id="3.40.47.10">
    <property type="match status" value="1"/>
</dbReference>
<dbReference type="InterPro" id="IPR029063">
    <property type="entry name" value="SAM-dependent_MTases_sf"/>
</dbReference>
<dbReference type="PANTHER" id="PTHR43775:SF29">
    <property type="entry name" value="ASPERFURANONE POLYKETIDE SYNTHASE AFOG-RELATED"/>
    <property type="match status" value="1"/>
</dbReference>
<dbReference type="InterPro" id="IPR049552">
    <property type="entry name" value="PKS_DH_N"/>
</dbReference>
<dbReference type="Pfam" id="PF00109">
    <property type="entry name" value="ketoacyl-synt"/>
    <property type="match status" value="1"/>
</dbReference>
<dbReference type="Gene3D" id="1.10.1200.10">
    <property type="entry name" value="ACP-like"/>
    <property type="match status" value="1"/>
</dbReference>
<dbReference type="InterPro" id="IPR011032">
    <property type="entry name" value="GroES-like_sf"/>
</dbReference>
<dbReference type="EMBL" id="CAJVPA010000011">
    <property type="protein sequence ID" value="CAG8220634.1"/>
    <property type="molecule type" value="Genomic_DNA"/>
</dbReference>
<dbReference type="InterPro" id="IPR014043">
    <property type="entry name" value="Acyl_transferase_dom"/>
</dbReference>
<dbReference type="InterPro" id="IPR016035">
    <property type="entry name" value="Acyl_Trfase/lysoPLipase"/>
</dbReference>
<dbReference type="InterPro" id="IPR014030">
    <property type="entry name" value="Ketoacyl_synth_N"/>
</dbReference>
<dbReference type="CDD" id="cd05274">
    <property type="entry name" value="KR_FAS_SDR_x"/>
    <property type="match status" value="1"/>
</dbReference>
<feature type="active site" description="Proton donor; for dehydratase activity" evidence="8">
    <location>
        <position position="1204"/>
    </location>
</feature>
<feature type="region of interest" description="C-terminal hotdog fold" evidence="8">
    <location>
        <begin position="1134"/>
        <end position="1295"/>
    </location>
</feature>
<dbReference type="InterPro" id="IPR020807">
    <property type="entry name" value="PKS_DH"/>
</dbReference>
<feature type="active site" description="Proton acceptor; for dehydratase activity" evidence="8">
    <location>
        <position position="1001"/>
    </location>
</feature>
<dbReference type="SUPFAM" id="SSF47336">
    <property type="entry name" value="ACP-like"/>
    <property type="match status" value="1"/>
</dbReference>
<dbReference type="Pfam" id="PF08242">
    <property type="entry name" value="Methyltransf_12"/>
    <property type="match status" value="1"/>
</dbReference>
<dbReference type="GO" id="GO:0006633">
    <property type="term" value="P:fatty acid biosynthetic process"/>
    <property type="evidence" value="ECO:0007669"/>
    <property type="project" value="InterPro"/>
</dbReference>
<dbReference type="InterPro" id="IPR049551">
    <property type="entry name" value="PKS_DH_C"/>
</dbReference>
<evidence type="ECO:0000313" key="13">
    <source>
        <dbReference type="EMBL" id="CAG8220634.1"/>
    </source>
</evidence>
<feature type="region of interest" description="N-terminal hotdog fold" evidence="8">
    <location>
        <begin position="969"/>
        <end position="1105"/>
    </location>
</feature>
<dbReference type="GO" id="GO:1901336">
    <property type="term" value="P:lactone biosynthetic process"/>
    <property type="evidence" value="ECO:0007669"/>
    <property type="project" value="UniProtKB-ARBA"/>
</dbReference>
<dbReference type="Gene3D" id="3.90.180.10">
    <property type="entry name" value="Medium-chain alcohol dehydrogenases, catalytic domain"/>
    <property type="match status" value="1"/>
</dbReference>
<dbReference type="InterPro" id="IPR049900">
    <property type="entry name" value="PKS_mFAS_DH"/>
</dbReference>
<dbReference type="SUPFAM" id="SSF52151">
    <property type="entry name" value="FabD/lysophospholipase-like"/>
    <property type="match status" value="1"/>
</dbReference>
<keyword evidence="6" id="KW-0511">Multifunctional enzyme</keyword>
<evidence type="ECO:0000256" key="3">
    <source>
        <dbReference type="ARBA" id="ARBA00022679"/>
    </source>
</evidence>
<dbReference type="Pfam" id="PF08240">
    <property type="entry name" value="ADH_N"/>
    <property type="match status" value="1"/>
</dbReference>
<keyword evidence="7" id="KW-0012">Acyltransferase</keyword>
<evidence type="ECO:0008006" key="15">
    <source>
        <dbReference type="Google" id="ProtNLM"/>
    </source>
</evidence>
<dbReference type="InterPro" id="IPR018201">
    <property type="entry name" value="Ketoacyl_synth_AS"/>
</dbReference>
<evidence type="ECO:0000256" key="5">
    <source>
        <dbReference type="ARBA" id="ARBA00023002"/>
    </source>
</evidence>
<dbReference type="OrthoDB" id="329835at2759"/>
<feature type="region of interest" description="Disordered" evidence="9">
    <location>
        <begin position="2508"/>
        <end position="2535"/>
    </location>
</feature>
<evidence type="ECO:0000256" key="1">
    <source>
        <dbReference type="ARBA" id="ARBA00022450"/>
    </source>
</evidence>
<dbReference type="Gene3D" id="3.40.50.720">
    <property type="entry name" value="NAD(P)-binding Rossmann-like Domain"/>
    <property type="match status" value="1"/>
</dbReference>
<dbReference type="SMART" id="SM00829">
    <property type="entry name" value="PKS_ER"/>
    <property type="match status" value="1"/>
</dbReference>
<dbReference type="InterPro" id="IPR057326">
    <property type="entry name" value="KR_dom"/>
</dbReference>
<evidence type="ECO:0000256" key="8">
    <source>
        <dbReference type="PROSITE-ProRule" id="PRU01363"/>
    </source>
</evidence>
<dbReference type="InterPro" id="IPR036291">
    <property type="entry name" value="NAD(P)-bd_dom_sf"/>
</dbReference>
<dbReference type="GO" id="GO:0016491">
    <property type="term" value="F:oxidoreductase activity"/>
    <property type="evidence" value="ECO:0007669"/>
    <property type="project" value="UniProtKB-KW"/>
</dbReference>
<gene>
    <name evidence="13" type="ORF">PSALAMII_LOCUS81</name>
</gene>
<keyword evidence="2" id="KW-0597">Phosphoprotein</keyword>
<dbReference type="Pfam" id="PF02801">
    <property type="entry name" value="Ketoacyl-synt_C"/>
    <property type="match status" value="1"/>
</dbReference>
<dbReference type="Pfam" id="PF13602">
    <property type="entry name" value="ADH_zinc_N_2"/>
    <property type="match status" value="1"/>
</dbReference>
<evidence type="ECO:0000256" key="7">
    <source>
        <dbReference type="ARBA" id="ARBA00023315"/>
    </source>
</evidence>
<dbReference type="InterPro" id="IPR020843">
    <property type="entry name" value="ER"/>
</dbReference>
<dbReference type="PROSITE" id="PS01162">
    <property type="entry name" value="QOR_ZETA_CRYSTAL"/>
    <property type="match status" value="1"/>
</dbReference>
<dbReference type="InterPro" id="IPR013217">
    <property type="entry name" value="Methyltransf_12"/>
</dbReference>
<dbReference type="SMART" id="SM00825">
    <property type="entry name" value="PKS_KS"/>
    <property type="match status" value="1"/>
</dbReference>
<evidence type="ECO:0000256" key="2">
    <source>
        <dbReference type="ARBA" id="ARBA00022553"/>
    </source>
</evidence>
<dbReference type="Gene3D" id="3.40.50.150">
    <property type="entry name" value="Vaccinia Virus protein VP39"/>
    <property type="match status" value="1"/>
</dbReference>
<dbReference type="Gene3D" id="3.40.366.10">
    <property type="entry name" value="Malonyl-Coenzyme A Acyl Carrier Protein, domain 2"/>
    <property type="match status" value="1"/>
</dbReference>
<comment type="caution">
    <text evidence="13">The sequence shown here is derived from an EMBL/GenBank/DDBJ whole genome shotgun (WGS) entry which is preliminary data.</text>
</comment>
<dbReference type="SUPFAM" id="SSF55048">
    <property type="entry name" value="Probable ACP-binding domain of malonyl-CoA ACP transacylase"/>
    <property type="match status" value="1"/>
</dbReference>
<sequence>MTASDPVEPIAVIGMASSFANEAQDTEKLWATLLQGKSQMRPFPEDRMNLDAHFHSDPERGGTIKTVGGHFIKEDISRFDAPFFGISQAEAVLMDPQQRLLLENVYQALENSGVTLEQAQGSNTSVYVGSFCDDYRSILATDPDQNLKHKITGTYDTILANRVSWFFDFKGNSVVVDTACSSSLVALHMACQNLRLKECDAAIASGVNLICDPRICQDLTKLGAISPDGLSYSFDSRANGYSRGEGLGSVVIKRLSDAVSNGDTIRAVIYASGANHDGRTKGIFAPSSEAQERLVRETYKHADLGYKYTSYIEAHGTGTAVGDPTEVRALVSAFKGRPTDHPLYIGAVKSTLGHTEGAAGILGVIKTILILESGVIPPNVNLEELNPAINASEWNVVFPTSAKPWPTTGPRFASVNSFGFGGSNAHIVLGDALHSLEMRDVHASHRTIRNPPLASEIIGMVDRASDLPGQPLDLATQDLKVEHEEEDTGSSGEDQPALPFVLSSSDENGITRASESLIEYLTSSEDSFDPVKHVDFLNDLSYSLSARSQFSWRASCTARNIDDLVDSLSDIQGVKYGGSPPSLVFVFTGQGAQWLGMGNPLLQFPAYRQSLEAASHYLCEVLGAEWNALDCLISRDHSLHLEDPVLAHPLCTILQVATIDLLRTWNVLPSSVVGHSSGEIPAAYAAGFISRKSAWRIAYYRGVVSKAQESRNGCMMAVKADEETLRSYIDSEVPGGTLTIACLNSPSNFTVSGDETALIKLQEVLERDGLMGKLLSVRNAYHSSHMEAAVADYLRFIGKIDTDNETLKYEHPVTMISSVTGRKVDRNFAGTAAYWTTNLAFPVHFTQAILGVVRSKSQFIDFLEIGPHSVLKSAVNETLTGDGFTAFRYSNVMDRHDLSSGVLQNSIISLWEKGHPVCLSAFSKSCALSGSREPRLLTSLPPYSFNHNTSYWAESRLSRNYRLREQPRKDILGAPVADWNECEPRWRHFLRVSENPWLADHVVSGKIIYPGVGHIAMVTEASKQMSSKEKAVRGFTLQNVNIMSALVIPDNPAGVEVMLSFVPIMDLSASPSSSRRQFFIRSYNNDRDEWSLHCTGQVSVEYERSNTIFNAEDEIFAEACMSEQLLSQKQSLCRSSIDFDKIYQKAEDIGIQFGPLFRNLSEVKIHHEANEVGDLLGTITVPDIARCMPHGAVYPHVAHPAMLDSLMHSVYGSVCSLEGTGTNFEMYLPTHIGEVWIASDISSDVGHKFLCHNSTRQESPTAMKSDITLWDKASSKLQVQFKDVDLTHVDSSQKMANRSITCHCVDWKQDIESLKENDIREKDTDCIKGLLPLEKLELTASLFIKSVLPNLEERVARNTLPAHFNSYMSWMRRTLDSIESGNHPLITPEALQRHAEDLGALDQLHESTSASSANGSLCIRMGLNMPRILEKEADPLELMFGDDDLMNAVYREVFAAGNLPDHLATYLGYLGHQKNELQVLEIGAGTGSTTIYVLNSLCPLGSCLPWSIKEFVFTDISAGFMEEASKIFKAWEGIMSYKTFDVERNPAQQGLQPGSFDLIIAGNVLHATKSLSTTLRNVRALLKPQGRLVLHELVSPQFCFLPFSFGLLPGWWSSKDTFRTTGPLLDEGSWNNILQRNGFTGADLVLPDSTDENAHVSSIIVAGAAEERKGQFPLTTASVIDLCPRNTAPCISECISYELTQSFGIGDSRVIQLTEALQDEVQDSVYIVVADTSLSYWQSASNEEFDNIKRVLNEAHNLLWISIHDGTPQFATSTGLLRTARSESLSTDRNLTTLDMNTQTNSQELIQQTISDVFYRQFLLQSAQPNEQYRLENGHLQIARLKESQRLEKFTRQIDGITPQVPPSTRAFNQPFRRGLKLHIQASRQLDTLAFVDDQTLLPPIEESQIEVEIKTAGVNFRDLLVAMGDIQRSFFGVEGAGIVTEVGAQVNQLQVGDKVMILSDPERTGTIRTFCRTQESLAVKIPDEISFETACSLPVLGCTVIYSLRDVAQLSAGDTILIHAGSGGTGQLAIQYARSVGAEIFTTVSSVEKRQLVMDQYDIPKDHILYSRDTTFAKQIKRATSGRGVDVVLNSLGGDLLRHSWSCIAPLGRFVELGKRDMYGNGRLDMSSFAGGTTFAAVDLVEMMKLRPSVVHGLLVDTLRLYLENIISPPHPVTTLKFSESSDALRRLQTGKSTGKIVLVSSPEDVVLVGLELHENSNGHKLTSLKTLPPAPSKLRLPSNASFVIAGGLGGLGRSIARWMASCGARNLIFLSRSGGESPQARELIDHLNTVDCTAIMVRCDITDSDSLHTAIQSVSHLPPIRGCIQAAMQLRDASLSTMTLDDFNAAVSPKTQGSWNLHCILPQDLNFFVMLSSVCGIMGNRGQGNYAAGNTYQDELARYRSELGMPTFSIDLGVVTSAGYVAENLTSKRNLDSHLSAKMDGLSEEDIFQALEYCLLPDNSPLDHPGAHQIVLGLDTVEILQPQKNDTEIPSYARHALWTHVRGESRVHQDQASSGDHAVSHGDIHDSTSEQLKRAESVNAAKDTILNAIQNKLSNMLSIESTDVDATKKLSDYGVDSLVAVEFRSWMAKDVGADIPVLDIVGSDSIEAICARVVGLSKFVGDDVKK</sequence>
<dbReference type="SMART" id="SM00823">
    <property type="entry name" value="PKS_PP"/>
    <property type="match status" value="1"/>
</dbReference>
<dbReference type="CDD" id="cd02440">
    <property type="entry name" value="AdoMet_MTases"/>
    <property type="match status" value="1"/>
</dbReference>
<dbReference type="PROSITE" id="PS00606">
    <property type="entry name" value="KS3_1"/>
    <property type="match status" value="1"/>
</dbReference>
<dbReference type="Pfam" id="PF14765">
    <property type="entry name" value="PS-DH"/>
    <property type="match status" value="1"/>
</dbReference>
<reference evidence="13" key="1">
    <citation type="submission" date="2021-07" db="EMBL/GenBank/DDBJ databases">
        <authorList>
            <person name="Branca A.L. A."/>
        </authorList>
    </citation>
    <scope>NUCLEOTIDE SEQUENCE</scope>
</reference>
<dbReference type="InterPro" id="IPR001227">
    <property type="entry name" value="Ac_transferase_dom_sf"/>
</dbReference>
<dbReference type="SMART" id="SM00826">
    <property type="entry name" value="PKS_DH"/>
    <property type="match status" value="1"/>
</dbReference>
<dbReference type="PANTHER" id="PTHR43775">
    <property type="entry name" value="FATTY ACID SYNTHASE"/>
    <property type="match status" value="1"/>
</dbReference>
<dbReference type="CDD" id="cd00833">
    <property type="entry name" value="PKS"/>
    <property type="match status" value="1"/>
</dbReference>
<dbReference type="InterPro" id="IPR009081">
    <property type="entry name" value="PP-bd_ACP"/>
</dbReference>
<dbReference type="InterPro" id="IPR013154">
    <property type="entry name" value="ADH-like_N"/>
</dbReference>
<dbReference type="PROSITE" id="PS52019">
    <property type="entry name" value="PKS_MFAS_DH"/>
    <property type="match status" value="1"/>
</dbReference>
<dbReference type="SUPFAM" id="SSF53335">
    <property type="entry name" value="S-adenosyl-L-methionine-dependent methyltransferases"/>
    <property type="match status" value="1"/>
</dbReference>
<evidence type="ECO:0000259" key="10">
    <source>
        <dbReference type="PROSITE" id="PS50075"/>
    </source>
</evidence>
<evidence type="ECO:0000259" key="12">
    <source>
        <dbReference type="PROSITE" id="PS52019"/>
    </source>
</evidence>
<evidence type="ECO:0000256" key="4">
    <source>
        <dbReference type="ARBA" id="ARBA00022857"/>
    </source>
</evidence>
<dbReference type="InterPro" id="IPR050091">
    <property type="entry name" value="PKS_NRPS_Biosynth_Enz"/>
</dbReference>
<dbReference type="InterPro" id="IPR036736">
    <property type="entry name" value="ACP-like_sf"/>
</dbReference>
<keyword evidence="4" id="KW-0521">NADP</keyword>
<evidence type="ECO:0000256" key="6">
    <source>
        <dbReference type="ARBA" id="ARBA00023268"/>
    </source>
</evidence>
<dbReference type="InterPro" id="IPR016039">
    <property type="entry name" value="Thiolase-like"/>
</dbReference>
<dbReference type="GO" id="GO:0031177">
    <property type="term" value="F:phosphopantetheine binding"/>
    <property type="evidence" value="ECO:0007669"/>
    <property type="project" value="InterPro"/>
</dbReference>
<evidence type="ECO:0000256" key="9">
    <source>
        <dbReference type="SAM" id="MobiDB-lite"/>
    </source>
</evidence>
<dbReference type="SMART" id="SM00822">
    <property type="entry name" value="PKS_KR"/>
    <property type="match status" value="1"/>
</dbReference>
<dbReference type="Pfam" id="PF00698">
    <property type="entry name" value="Acyl_transf_1"/>
    <property type="match status" value="1"/>
</dbReference>
<feature type="domain" description="Ketosynthase family 3 (KS3)" evidence="11">
    <location>
        <begin position="7"/>
        <end position="431"/>
    </location>
</feature>
<accession>A0A9W4I0H6</accession>
<dbReference type="InterPro" id="IPR013968">
    <property type="entry name" value="PKS_KR"/>
</dbReference>
<dbReference type="GO" id="GO:0004315">
    <property type="term" value="F:3-oxoacyl-[acyl-carrier-protein] synthase activity"/>
    <property type="evidence" value="ECO:0007669"/>
    <property type="project" value="InterPro"/>
</dbReference>
<dbReference type="InterPro" id="IPR020806">
    <property type="entry name" value="PKS_PP-bd"/>
</dbReference>